<keyword evidence="1" id="KW-0328">Glycosyltransferase</keyword>
<dbReference type="PANTHER" id="PTHR43285:SF2">
    <property type="entry name" value="ANTHRANILATE PHOSPHORIBOSYLTRANSFERASE"/>
    <property type="match status" value="1"/>
</dbReference>
<evidence type="ECO:0000313" key="4">
    <source>
        <dbReference type="EMBL" id="KKL67336.1"/>
    </source>
</evidence>
<gene>
    <name evidence="4" type="ORF">LCGC14_2135980</name>
</gene>
<keyword evidence="2" id="KW-0808">Transferase</keyword>
<evidence type="ECO:0000259" key="3">
    <source>
        <dbReference type="Pfam" id="PF00591"/>
    </source>
</evidence>
<dbReference type="InterPro" id="IPR000312">
    <property type="entry name" value="Glycosyl_Trfase_fam3"/>
</dbReference>
<dbReference type="Gene3D" id="3.40.1030.10">
    <property type="entry name" value="Nucleoside phosphorylase/phosphoribosyltransferase catalytic domain"/>
    <property type="match status" value="1"/>
</dbReference>
<dbReference type="InterPro" id="IPR005940">
    <property type="entry name" value="Anthranilate_Pribosyl_Tfrase"/>
</dbReference>
<dbReference type="SUPFAM" id="SSF52418">
    <property type="entry name" value="Nucleoside phosphorylase/phosphoribosyltransferase catalytic domain"/>
    <property type="match status" value="1"/>
</dbReference>
<evidence type="ECO:0000256" key="1">
    <source>
        <dbReference type="ARBA" id="ARBA00022676"/>
    </source>
</evidence>
<dbReference type="GO" id="GO:0004048">
    <property type="term" value="F:anthranilate phosphoribosyltransferase activity"/>
    <property type="evidence" value="ECO:0007669"/>
    <property type="project" value="InterPro"/>
</dbReference>
<dbReference type="EMBL" id="LAZR01026895">
    <property type="protein sequence ID" value="KKL67336.1"/>
    <property type="molecule type" value="Genomic_DNA"/>
</dbReference>
<dbReference type="GO" id="GO:0005829">
    <property type="term" value="C:cytosol"/>
    <property type="evidence" value="ECO:0007669"/>
    <property type="project" value="TreeGrafter"/>
</dbReference>
<dbReference type="AlphaFoldDB" id="A0A0F9EM74"/>
<protein>
    <recommendedName>
        <fullName evidence="3">Glycosyl transferase family 3 domain-containing protein</fullName>
    </recommendedName>
</protein>
<accession>A0A0F9EM74</accession>
<dbReference type="PANTHER" id="PTHR43285">
    <property type="entry name" value="ANTHRANILATE PHOSPHORIBOSYLTRANSFERASE"/>
    <property type="match status" value="1"/>
</dbReference>
<comment type="caution">
    <text evidence="4">The sequence shown here is derived from an EMBL/GenBank/DDBJ whole genome shotgun (WGS) entry which is preliminary data.</text>
</comment>
<feature type="non-terminal residue" evidence="4">
    <location>
        <position position="1"/>
    </location>
</feature>
<name>A0A0F9EM74_9ZZZZ</name>
<sequence>STAQCQADVDNLLILSEPFNGYNRHCPITAFLPAVLAASGLPAVSQGVKEMGPKFGVTHSQVLAEAGMNVDLSVQAATDRVSNPDIAWSYVDQQHATPALYALEDLRTKMIKRPSLAALEKLIMPIKAKGRTHLQIGFVHKAYPNVLAWLAQQVGFHSALVIRGLEGGVLPTLRESANCFRTWEDLVETIVMNPTEYGIEQTTRGVLPELDQTVTAKHTVELGMDALSGKAGPAFDSLVYGAAMTLWHCGLITSPKQAADHVRQVITSGKAKTVFERGIK</sequence>
<organism evidence="4">
    <name type="scientific">marine sediment metagenome</name>
    <dbReference type="NCBI Taxonomy" id="412755"/>
    <lineage>
        <taxon>unclassified sequences</taxon>
        <taxon>metagenomes</taxon>
        <taxon>ecological metagenomes</taxon>
    </lineage>
</organism>
<dbReference type="Pfam" id="PF00591">
    <property type="entry name" value="Glycos_transf_3"/>
    <property type="match status" value="1"/>
</dbReference>
<feature type="domain" description="Glycosyl transferase family 3" evidence="3">
    <location>
        <begin position="28"/>
        <end position="271"/>
    </location>
</feature>
<proteinExistence type="predicted"/>
<reference evidence="4" key="1">
    <citation type="journal article" date="2015" name="Nature">
        <title>Complex archaea that bridge the gap between prokaryotes and eukaryotes.</title>
        <authorList>
            <person name="Spang A."/>
            <person name="Saw J.H."/>
            <person name="Jorgensen S.L."/>
            <person name="Zaremba-Niedzwiedzka K."/>
            <person name="Martijn J."/>
            <person name="Lind A.E."/>
            <person name="van Eijk R."/>
            <person name="Schleper C."/>
            <person name="Guy L."/>
            <person name="Ettema T.J."/>
        </authorList>
    </citation>
    <scope>NUCLEOTIDE SEQUENCE</scope>
</reference>
<evidence type="ECO:0000256" key="2">
    <source>
        <dbReference type="ARBA" id="ARBA00022679"/>
    </source>
</evidence>
<dbReference type="GO" id="GO:0000162">
    <property type="term" value="P:L-tryptophan biosynthetic process"/>
    <property type="evidence" value="ECO:0007669"/>
    <property type="project" value="InterPro"/>
</dbReference>
<dbReference type="InterPro" id="IPR035902">
    <property type="entry name" value="Nuc_phospho_transferase"/>
</dbReference>